<evidence type="ECO:0000313" key="5">
    <source>
        <dbReference type="Proteomes" id="UP001592582"/>
    </source>
</evidence>
<evidence type="ECO:0000256" key="1">
    <source>
        <dbReference type="ARBA" id="ARBA00022612"/>
    </source>
</evidence>
<sequence length="1111" mass="115205">MGALPPVFIEFLGSSRGVKAAIKDVKAELAGADAESQGTFARAGMIGKAAIAGIGLAAADAAVHTVHMAADFETQMTRVRTGAGELAGNMRMVGDGVLTMSGQVGESTTDLTSGLYTVESASFHGADALTVLKNSAMGAKVGAADLATVTDAVTTGLNAYHMGASQAATVTNELIATESEGKTNMEALAGSMASILPTASAAHVGIQEVLGAMATMTAQGTPAAVAATYLRQTIGMLSNPSAKAASEMKDLGLNSVQVAQNLGKRGLASTLTELTDAIQKKMGPAGTVLIKHLQDAAKNTTAYQKVLAKLPPAQQTYIGALATMVGGTKSMQAALELTGPHMATFQANTKGIANHVKDAHGQIEGWADVQKTFNQRMAEAKASTQAMGIQIGNQLLPVVTKLAGYLATGVTWLTRHKSIAEALAIVIGGALVVALTMMTAALWAAAAASTAVTWPIVLIGLAVAAVIAVIVLLIMHWREVWSVIKTVALAIGKAVADAWDWVASKTAAVWGDITSAVARAWSSVADFFVGAWHDVADPIVGAWQTITRVTSEVWDSIIGFFKRWWPLLLVIFAPPIALLLAIWNHFHTQIIGTAVQVWNRIKGFFQTVWAGIKQDAGAAWGLIQTYIVAPVTATWHELVRIWGVVSGWLSSQWHAISASAALAWAHVKSAIIDPITSAWDDLVGLMRKIEDTIGSAVSGAWHTVEGFMSHWYQVGIDIIKGIIKGVTGSAGGLMSSMKGIAEGALNSAKSFLGISSPSKKFAEIGMYINSGLVQGLEGSASQVQAATRKISNLLYEQFGADSHVGLQNLVKLDGQDLNRLAGQRTAVAARLKTANSQLATLQKDWASTQAQVAGSIMQSVSVVMAGPDNGGALTTDQVIANMQAQVTKAQAFAAELQTLHKNGLSADMIQQIAAAGVDQGGATAQALASATKGQLQQINALQTSAKTAAGSVGTAVANSMYSSGIASAQGLVKGLQSQEAAIQRQMNKIATQMADTIKHALKIHSPSQIFSEIGDFVAQGLGAGIESGTHHAVTAATALAGAVTAAGVPALPRLGALTPAGATGAGGQAAQMAQVTTNVYLDDDLLFSAMQERALLFDRRNSKPGMVYVRG</sequence>
<keyword evidence="2" id="KW-1133">Transmembrane helix</keyword>
<evidence type="ECO:0000256" key="2">
    <source>
        <dbReference type="SAM" id="Phobius"/>
    </source>
</evidence>
<dbReference type="RefSeq" id="WP_380508289.1">
    <property type="nucleotide sequence ID" value="NZ_JBHEZX010000005.1"/>
</dbReference>
<reference evidence="4 5" key="1">
    <citation type="submission" date="2024-09" db="EMBL/GenBank/DDBJ databases">
        <authorList>
            <person name="Lee S.D."/>
        </authorList>
    </citation>
    <scope>NUCLEOTIDE SEQUENCE [LARGE SCALE GENOMIC DNA]</scope>
    <source>
        <strain evidence="4 5">N1-1</strain>
    </source>
</reference>
<keyword evidence="2" id="KW-0812">Transmembrane</keyword>
<evidence type="ECO:0000259" key="3">
    <source>
        <dbReference type="Pfam" id="PF10145"/>
    </source>
</evidence>
<keyword evidence="5" id="KW-1185">Reference proteome</keyword>
<dbReference type="InterPro" id="IPR010090">
    <property type="entry name" value="Phage_tape_meas"/>
</dbReference>
<organism evidence="4 5">
    <name type="scientific">Streptacidiphilus alkalitolerans</name>
    <dbReference type="NCBI Taxonomy" id="3342712"/>
    <lineage>
        <taxon>Bacteria</taxon>
        <taxon>Bacillati</taxon>
        <taxon>Actinomycetota</taxon>
        <taxon>Actinomycetes</taxon>
        <taxon>Kitasatosporales</taxon>
        <taxon>Streptomycetaceae</taxon>
        <taxon>Streptacidiphilus</taxon>
    </lineage>
</organism>
<protein>
    <submittedName>
        <fullName evidence="4">Phage tail tape measure protein</fullName>
    </submittedName>
</protein>
<feature type="domain" description="Phage tail tape measure protein" evidence="3">
    <location>
        <begin position="98"/>
        <end position="281"/>
    </location>
</feature>
<dbReference type="PANTHER" id="PTHR37813:SF1">
    <property type="entry name" value="FELS-2 PROPHAGE PROTEIN"/>
    <property type="match status" value="1"/>
</dbReference>
<feature type="transmembrane region" description="Helical" evidence="2">
    <location>
        <begin position="452"/>
        <end position="475"/>
    </location>
</feature>
<feature type="transmembrane region" description="Helical" evidence="2">
    <location>
        <begin position="422"/>
        <end position="446"/>
    </location>
</feature>
<keyword evidence="1" id="KW-1188">Viral release from host cell</keyword>
<comment type="caution">
    <text evidence="4">The sequence shown here is derived from an EMBL/GenBank/DDBJ whole genome shotgun (WGS) entry which is preliminary data.</text>
</comment>
<gene>
    <name evidence="4" type="ORF">ACEZDG_14695</name>
</gene>
<evidence type="ECO:0000313" key="4">
    <source>
        <dbReference type="EMBL" id="MFC1410514.1"/>
    </source>
</evidence>
<feature type="transmembrane region" description="Helical" evidence="2">
    <location>
        <begin position="564"/>
        <end position="583"/>
    </location>
</feature>
<dbReference type="NCBIfam" id="TIGR01760">
    <property type="entry name" value="tape_meas_TP901"/>
    <property type="match status" value="1"/>
</dbReference>
<proteinExistence type="predicted"/>
<accession>A0ABV6V9W0</accession>
<dbReference type="PANTHER" id="PTHR37813">
    <property type="entry name" value="FELS-2 PROPHAGE PROTEIN"/>
    <property type="match status" value="1"/>
</dbReference>
<dbReference type="Pfam" id="PF10145">
    <property type="entry name" value="PhageMin_Tail"/>
    <property type="match status" value="1"/>
</dbReference>
<dbReference type="EMBL" id="JBHEZX010000005">
    <property type="protein sequence ID" value="MFC1410514.1"/>
    <property type="molecule type" value="Genomic_DNA"/>
</dbReference>
<keyword evidence="2" id="KW-0472">Membrane</keyword>
<name>A0ABV6V9W0_9ACTN</name>
<dbReference type="Proteomes" id="UP001592582">
    <property type="component" value="Unassembled WGS sequence"/>
</dbReference>